<dbReference type="InterPro" id="IPR027417">
    <property type="entry name" value="P-loop_NTPase"/>
</dbReference>
<evidence type="ECO:0000259" key="3">
    <source>
        <dbReference type="Pfam" id="PF00350"/>
    </source>
</evidence>
<feature type="region of interest" description="Disordered" evidence="2">
    <location>
        <begin position="1356"/>
        <end position="1440"/>
    </location>
</feature>
<name>A0A510NVB9_TALPI</name>
<feature type="compositionally biased region" description="Basic and acidic residues" evidence="2">
    <location>
        <begin position="1386"/>
        <end position="1399"/>
    </location>
</feature>
<gene>
    <name evidence="5" type="ORF">TCE0_018f04845</name>
</gene>
<dbReference type="EMBL" id="DF933814">
    <property type="protein sequence ID" value="GAM36053.1"/>
    <property type="molecule type" value="Genomic_DNA"/>
</dbReference>
<feature type="domain" description="Dynamin N-terminal" evidence="3">
    <location>
        <begin position="452"/>
        <end position="689"/>
    </location>
</feature>
<feature type="region of interest" description="Disordered" evidence="2">
    <location>
        <begin position="140"/>
        <end position="159"/>
    </location>
</feature>
<feature type="compositionally biased region" description="Acidic residues" evidence="2">
    <location>
        <begin position="833"/>
        <end position="845"/>
    </location>
</feature>
<feature type="region of interest" description="Disordered" evidence="2">
    <location>
        <begin position="787"/>
        <end position="856"/>
    </location>
</feature>
<evidence type="ECO:0000313" key="6">
    <source>
        <dbReference type="Proteomes" id="UP000053095"/>
    </source>
</evidence>
<dbReference type="InterPro" id="IPR056024">
    <property type="entry name" value="DUF7605"/>
</dbReference>
<dbReference type="Pfam" id="PF00350">
    <property type="entry name" value="Dynamin_N"/>
    <property type="match status" value="1"/>
</dbReference>
<dbReference type="InterPro" id="IPR045063">
    <property type="entry name" value="Dynamin_N"/>
</dbReference>
<dbReference type="PANTHER" id="PTHR36681:SF3">
    <property type="entry name" value="NUCLEAR GTPASE, GERMINAL CENTER-ASSOCIATED, TANDEM DUPLICATE 3"/>
    <property type="match status" value="1"/>
</dbReference>
<feature type="domain" description="DUF7605" evidence="4">
    <location>
        <begin position="1099"/>
        <end position="1274"/>
    </location>
</feature>
<dbReference type="PANTHER" id="PTHR36681">
    <property type="entry name" value="NUCLEAR GTPASE, GERMINAL CENTER-ASSOCIATED, TANDEM DUPLICATE 3"/>
    <property type="match status" value="1"/>
</dbReference>
<accession>A0A510NVB9</accession>
<feature type="compositionally biased region" description="Basic and acidic residues" evidence="2">
    <location>
        <begin position="368"/>
        <end position="381"/>
    </location>
</feature>
<sequence length="1455" mass="163045">MESASLSQFRQKAKSEGLKQLGSSASDEYCIGVLYDDKTPENANAKKDLMWFKCKSITTIGSILKAYESGVALPQKIVLQCNGSILQPADTVSKLSTNRDKVILIEAVAQTTSNPSNSTSQRDPLQPRSTNDVVIKSEASMDHQIPKKHAPPSDGSITHALPYQLKPPPGVDKHRLVNVMNLICKYEGTDKNALNEHILTYGELMLLFTMVDFVHEKLAQLRDTRGPNFTSFTETDRQIILNQWLLLTPELCQWYQKRAVLFIDSASIENGSAAQEMIRFKNENAGFYAFYLSTKDKYLEHVKTYGSDKAFMMVHSDWRATSHRKIAYWVRNGRTLRYMPVAASDNLPQTQSIQAAAPSEQKMTDSSQLKRSDLELSKPNEPEAEPSKQFSLQTLFTDCTPELLEAGVEHGVNLLERLKEPLRRVVPDLDAAEWLKNIENLQKQAQQPKTIVGVVGNTGAGKSSVINAMLDEERLVPTNCMRACTAVVTEISYNYEEIPYRAEIEFVTEKDWEKELQVLFSDLLDSNGNVSREASNQDSEAGVAYAKIKAVYPKYTHEMLSRTTAEKLLKHPAVQKVLGGKKNIADSNPAAFYKHLQSYVDSKEKSTGVENKQAKPSMEMEYWPLIKVVRIYVKSAALSTGAVIVDLPGVHDSNAARARVAEGYMKQCTGLWIVAPITRAVDDKAAKSLLGETFKRQLKMDGGFDSVTFICSKTDDISILEAQESLGLEQEMGGLWAKSDEYNSEKRKHKKRLDELKETKEEYTAVVDEIDEQIEIWEALKDDIDDGKTVYAPRDSSSSKKRKRGRQSKASGAPRKRQRSSDSDLDSNYASNDDNDGADSEEDESEPKGEPLTLEDIEEKLAELKTTKKEGRRHRQEIEAEMKVVRKQISELNEEDAKVQAEMSHIAISGRNEYSRGAIQQDFASGIRELDHELAEETDASNFNPDVDVRDYDKVAKSLPVFCVSSRAYQKLSGRFQKEANVPGFRTVEETEVPQLQAHCKKLTEASREANSRRFLNALDQLLNSLRLVTSSDGLQVTDKQKATRAAIVESTYNQLDKEIVQHIKNICDQIAEEIESDIIEACNKATPTASEAALDTVSRWGAPVNRFNRAEGGFYWSTYKALCRRDGVYANAQGPHNWNAELIEPIMKAVAPGWEKIFSRRVHTIFNNAGSEIANLLKKFHDTVYKEITQATGPLGSLHMLSQQLRIYQQSIKELFNQQVMDMSMQSRDINRMFEPVIVEVMVPVYAICVEERGSGSFMRMKAAMSSHVSSNRTSMFEKSVDEVQAALDRMCETIEDALLAKTDTTLMSLKRDYRSAVVGSQSSAGGTLPREKRAALQEILQHINDCETSYKQLTQSETQEDVSMEPAGDSQEQEPSPEPNDDPALVKEEEKTSKQAEENTTEVLPSPAAAIFVKEEQSDVVPSENNDISIKPDPEDDDMAASQLEADLFNWDA</sequence>
<dbReference type="Pfam" id="PF24564">
    <property type="entry name" value="DUF7605"/>
    <property type="match status" value="1"/>
</dbReference>
<protein>
    <recommendedName>
        <fullName evidence="7">Nuclear GTPase SLIP-GC</fullName>
    </recommendedName>
</protein>
<reference evidence="6" key="1">
    <citation type="journal article" date="2015" name="Genome Announc.">
        <title>Draft genome sequence of Talaromyces cellulolyticus strain Y-94, a source of lignocellulosic biomass-degrading enzymes.</title>
        <authorList>
            <person name="Fujii T."/>
            <person name="Koike H."/>
            <person name="Sawayama S."/>
            <person name="Yano S."/>
            <person name="Inoue H."/>
        </authorList>
    </citation>
    <scope>NUCLEOTIDE SEQUENCE [LARGE SCALE GENOMIC DNA]</scope>
    <source>
        <strain evidence="6">Y-94</strain>
    </source>
</reference>
<dbReference type="Gene3D" id="3.40.50.300">
    <property type="entry name" value="P-loop containing nucleotide triphosphate hydrolases"/>
    <property type="match status" value="1"/>
</dbReference>
<evidence type="ECO:0000259" key="4">
    <source>
        <dbReference type="Pfam" id="PF24564"/>
    </source>
</evidence>
<dbReference type="Proteomes" id="UP000053095">
    <property type="component" value="Unassembled WGS sequence"/>
</dbReference>
<evidence type="ECO:0000256" key="1">
    <source>
        <dbReference type="SAM" id="Coils"/>
    </source>
</evidence>
<organism evidence="5 6">
    <name type="scientific">Talaromyces pinophilus</name>
    <name type="common">Penicillium pinophilum</name>
    <dbReference type="NCBI Taxonomy" id="128442"/>
    <lineage>
        <taxon>Eukaryota</taxon>
        <taxon>Fungi</taxon>
        <taxon>Dikarya</taxon>
        <taxon>Ascomycota</taxon>
        <taxon>Pezizomycotina</taxon>
        <taxon>Eurotiomycetes</taxon>
        <taxon>Eurotiomycetidae</taxon>
        <taxon>Eurotiales</taxon>
        <taxon>Trichocomaceae</taxon>
        <taxon>Talaromyces</taxon>
        <taxon>Talaromyces sect. Talaromyces</taxon>
    </lineage>
</organism>
<feature type="coiled-coil region" evidence="1">
    <location>
        <begin position="739"/>
        <end position="773"/>
    </location>
</feature>
<proteinExistence type="predicted"/>
<dbReference type="SUPFAM" id="SSF52540">
    <property type="entry name" value="P-loop containing nucleoside triphosphate hydrolases"/>
    <property type="match status" value="1"/>
</dbReference>
<evidence type="ECO:0008006" key="7">
    <source>
        <dbReference type="Google" id="ProtNLM"/>
    </source>
</evidence>
<keyword evidence="1" id="KW-0175">Coiled coil</keyword>
<evidence type="ECO:0000256" key="2">
    <source>
        <dbReference type="SAM" id="MobiDB-lite"/>
    </source>
</evidence>
<keyword evidence="6" id="KW-1185">Reference proteome</keyword>
<feature type="region of interest" description="Disordered" evidence="2">
    <location>
        <begin position="352"/>
        <end position="388"/>
    </location>
</feature>
<evidence type="ECO:0000313" key="5">
    <source>
        <dbReference type="EMBL" id="GAM36053.1"/>
    </source>
</evidence>